<organism evidence="2 3">
    <name type="scientific">Coprinellus micaceus</name>
    <name type="common">Glistening ink-cap mushroom</name>
    <name type="synonym">Coprinus micaceus</name>
    <dbReference type="NCBI Taxonomy" id="71717"/>
    <lineage>
        <taxon>Eukaryota</taxon>
        <taxon>Fungi</taxon>
        <taxon>Dikarya</taxon>
        <taxon>Basidiomycota</taxon>
        <taxon>Agaricomycotina</taxon>
        <taxon>Agaricomycetes</taxon>
        <taxon>Agaricomycetidae</taxon>
        <taxon>Agaricales</taxon>
        <taxon>Agaricineae</taxon>
        <taxon>Psathyrellaceae</taxon>
        <taxon>Coprinellus</taxon>
    </lineage>
</organism>
<sequence>MVLSTASKDLQRRSLLYRQTLRRARGNNAAVGHRSCKGASFSHSKSNSTLPDTENEPPTKAAPKKKTRAPPTKANRNPKGNPPKLIKIERKTPPRYIRLRNYKNPARARGPLQDAKDNNKEAGLSENDGDSQTVSLSSYLPEFHDVSLP</sequence>
<feature type="region of interest" description="Disordered" evidence="1">
    <location>
        <begin position="25"/>
        <end position="149"/>
    </location>
</feature>
<dbReference type="AlphaFoldDB" id="A0A4Y7TMJ7"/>
<dbReference type="EMBL" id="QPFP01000008">
    <property type="protein sequence ID" value="TEB35181.1"/>
    <property type="molecule type" value="Genomic_DNA"/>
</dbReference>
<gene>
    <name evidence="2" type="ORF">FA13DRAFT_1445991</name>
</gene>
<dbReference type="Proteomes" id="UP000298030">
    <property type="component" value="Unassembled WGS sequence"/>
</dbReference>
<keyword evidence="3" id="KW-1185">Reference proteome</keyword>
<comment type="caution">
    <text evidence="2">The sequence shown here is derived from an EMBL/GenBank/DDBJ whole genome shotgun (WGS) entry which is preliminary data.</text>
</comment>
<evidence type="ECO:0000256" key="1">
    <source>
        <dbReference type="SAM" id="MobiDB-lite"/>
    </source>
</evidence>
<name>A0A4Y7TMJ7_COPMI</name>
<evidence type="ECO:0000313" key="3">
    <source>
        <dbReference type="Proteomes" id="UP000298030"/>
    </source>
</evidence>
<reference evidence="2 3" key="1">
    <citation type="journal article" date="2019" name="Nat. Ecol. Evol.">
        <title>Megaphylogeny resolves global patterns of mushroom evolution.</title>
        <authorList>
            <person name="Varga T."/>
            <person name="Krizsan K."/>
            <person name="Foldi C."/>
            <person name="Dima B."/>
            <person name="Sanchez-Garcia M."/>
            <person name="Sanchez-Ramirez S."/>
            <person name="Szollosi G.J."/>
            <person name="Szarkandi J.G."/>
            <person name="Papp V."/>
            <person name="Albert L."/>
            <person name="Andreopoulos W."/>
            <person name="Angelini C."/>
            <person name="Antonin V."/>
            <person name="Barry K.W."/>
            <person name="Bougher N.L."/>
            <person name="Buchanan P."/>
            <person name="Buyck B."/>
            <person name="Bense V."/>
            <person name="Catcheside P."/>
            <person name="Chovatia M."/>
            <person name="Cooper J."/>
            <person name="Damon W."/>
            <person name="Desjardin D."/>
            <person name="Finy P."/>
            <person name="Geml J."/>
            <person name="Haridas S."/>
            <person name="Hughes K."/>
            <person name="Justo A."/>
            <person name="Karasinski D."/>
            <person name="Kautmanova I."/>
            <person name="Kiss B."/>
            <person name="Kocsube S."/>
            <person name="Kotiranta H."/>
            <person name="LaButti K.M."/>
            <person name="Lechner B.E."/>
            <person name="Liimatainen K."/>
            <person name="Lipzen A."/>
            <person name="Lukacs Z."/>
            <person name="Mihaltcheva S."/>
            <person name="Morgado L.N."/>
            <person name="Niskanen T."/>
            <person name="Noordeloos M.E."/>
            <person name="Ohm R.A."/>
            <person name="Ortiz-Santana B."/>
            <person name="Ovrebo C."/>
            <person name="Racz N."/>
            <person name="Riley R."/>
            <person name="Savchenko A."/>
            <person name="Shiryaev A."/>
            <person name="Soop K."/>
            <person name="Spirin V."/>
            <person name="Szebenyi C."/>
            <person name="Tomsovsky M."/>
            <person name="Tulloss R.E."/>
            <person name="Uehling J."/>
            <person name="Grigoriev I.V."/>
            <person name="Vagvolgyi C."/>
            <person name="Papp T."/>
            <person name="Martin F.M."/>
            <person name="Miettinen O."/>
            <person name="Hibbett D.S."/>
            <person name="Nagy L.G."/>
        </authorList>
    </citation>
    <scope>NUCLEOTIDE SEQUENCE [LARGE SCALE GENOMIC DNA]</scope>
    <source>
        <strain evidence="2 3">FP101781</strain>
    </source>
</reference>
<protein>
    <submittedName>
        <fullName evidence="2">Uncharacterized protein</fullName>
    </submittedName>
</protein>
<feature type="compositionally biased region" description="Polar residues" evidence="1">
    <location>
        <begin position="41"/>
        <end position="52"/>
    </location>
</feature>
<accession>A0A4Y7TMJ7</accession>
<evidence type="ECO:0000313" key="2">
    <source>
        <dbReference type="EMBL" id="TEB35181.1"/>
    </source>
</evidence>
<proteinExistence type="predicted"/>